<dbReference type="Proteomes" id="UP000271374">
    <property type="component" value="Unassembled WGS sequence"/>
</dbReference>
<protein>
    <recommendedName>
        <fullName evidence="8">tRNA(Ile)-lysidine synthase</fullName>
        <ecNumber evidence="8">6.3.4.19</ecNumber>
    </recommendedName>
    <alternativeName>
        <fullName evidence="8">tRNA(Ile)-2-lysyl-cytidine synthase</fullName>
    </alternativeName>
    <alternativeName>
        <fullName evidence="8">tRNA(Ile)-lysidine synthetase</fullName>
    </alternativeName>
</protein>
<dbReference type="InterPro" id="IPR014729">
    <property type="entry name" value="Rossmann-like_a/b/a_fold"/>
</dbReference>
<dbReference type="InterPro" id="IPR012795">
    <property type="entry name" value="tRNA_Ile_lys_synt_N"/>
</dbReference>
<dbReference type="SUPFAM" id="SSF52402">
    <property type="entry name" value="Adenine nucleotide alpha hydrolases-like"/>
    <property type="match status" value="1"/>
</dbReference>
<evidence type="ECO:0000313" key="11">
    <source>
        <dbReference type="Proteomes" id="UP000271374"/>
    </source>
</evidence>
<dbReference type="OrthoDB" id="9807403at2"/>
<gene>
    <name evidence="8 10" type="primary">tilS</name>
    <name evidence="10" type="ORF">EKG37_21510</name>
</gene>
<dbReference type="Pfam" id="PF09179">
    <property type="entry name" value="TilS"/>
    <property type="match status" value="1"/>
</dbReference>
<dbReference type="InterPro" id="IPR012094">
    <property type="entry name" value="tRNA_Ile_lys_synt"/>
</dbReference>
<keyword evidence="11" id="KW-1185">Reference proteome</keyword>
<keyword evidence="4 8" id="KW-0819">tRNA processing</keyword>
<evidence type="ECO:0000256" key="8">
    <source>
        <dbReference type="HAMAP-Rule" id="MF_01161"/>
    </source>
</evidence>
<dbReference type="InterPro" id="IPR012796">
    <property type="entry name" value="Lysidine-tRNA-synth_C"/>
</dbReference>
<dbReference type="InterPro" id="IPR015262">
    <property type="entry name" value="tRNA_Ile_lys_synt_subst-bd"/>
</dbReference>
<dbReference type="PANTHER" id="PTHR43033">
    <property type="entry name" value="TRNA(ILE)-LYSIDINE SYNTHASE-RELATED"/>
    <property type="match status" value="1"/>
</dbReference>
<dbReference type="Gene3D" id="3.30.465.60">
    <property type="match status" value="1"/>
</dbReference>
<keyword evidence="6 8" id="KW-0067">ATP-binding</keyword>
<accession>A0A3S0REG8</accession>
<reference evidence="10 11" key="1">
    <citation type="submission" date="2018-12" db="EMBL/GenBank/DDBJ databases">
        <title>Bacillus yapensis draft genome sequence.</title>
        <authorList>
            <person name="Yu L."/>
            <person name="Xu X."/>
            <person name="Tang X."/>
        </authorList>
    </citation>
    <scope>NUCLEOTIDE SEQUENCE [LARGE SCALE GENOMIC DNA]</scope>
    <source>
        <strain evidence="10 11">XXST-01</strain>
    </source>
</reference>
<proteinExistence type="inferred from homology"/>
<keyword evidence="3 8" id="KW-0436">Ligase</keyword>
<comment type="catalytic activity">
    <reaction evidence="7 8">
        <text>cytidine(34) in tRNA(Ile2) + L-lysine + ATP = lysidine(34) in tRNA(Ile2) + AMP + diphosphate + H(+)</text>
        <dbReference type="Rhea" id="RHEA:43744"/>
        <dbReference type="Rhea" id="RHEA-COMP:10625"/>
        <dbReference type="Rhea" id="RHEA-COMP:10670"/>
        <dbReference type="ChEBI" id="CHEBI:15378"/>
        <dbReference type="ChEBI" id="CHEBI:30616"/>
        <dbReference type="ChEBI" id="CHEBI:32551"/>
        <dbReference type="ChEBI" id="CHEBI:33019"/>
        <dbReference type="ChEBI" id="CHEBI:82748"/>
        <dbReference type="ChEBI" id="CHEBI:83665"/>
        <dbReference type="ChEBI" id="CHEBI:456215"/>
        <dbReference type="EC" id="6.3.4.19"/>
    </reaction>
</comment>
<evidence type="ECO:0000256" key="4">
    <source>
        <dbReference type="ARBA" id="ARBA00022694"/>
    </source>
</evidence>
<dbReference type="CDD" id="cd01992">
    <property type="entry name" value="TilS_N"/>
    <property type="match status" value="1"/>
</dbReference>
<evidence type="ECO:0000256" key="6">
    <source>
        <dbReference type="ARBA" id="ARBA00022840"/>
    </source>
</evidence>
<dbReference type="InterPro" id="IPR011063">
    <property type="entry name" value="TilS/TtcA_N"/>
</dbReference>
<feature type="domain" description="Lysidine-tRNA(Ile) synthetase C-terminal" evidence="9">
    <location>
        <begin position="386"/>
        <end position="460"/>
    </location>
</feature>
<dbReference type="SMART" id="SM00977">
    <property type="entry name" value="TilS_C"/>
    <property type="match status" value="1"/>
</dbReference>
<comment type="domain">
    <text evidence="8">The N-terminal region contains the highly conserved SGGXDS motif, predicted to be a P-loop motif involved in ATP binding.</text>
</comment>
<dbReference type="GO" id="GO:0006400">
    <property type="term" value="P:tRNA modification"/>
    <property type="evidence" value="ECO:0007669"/>
    <property type="project" value="UniProtKB-UniRule"/>
</dbReference>
<dbReference type="GO" id="GO:0005737">
    <property type="term" value="C:cytoplasm"/>
    <property type="evidence" value="ECO:0007669"/>
    <property type="project" value="UniProtKB-SubCell"/>
</dbReference>
<dbReference type="SUPFAM" id="SSF56037">
    <property type="entry name" value="PheT/TilS domain"/>
    <property type="match status" value="1"/>
</dbReference>
<name>A0A3S0REG8_9BACI</name>
<comment type="subcellular location">
    <subcellularLocation>
        <location evidence="1 8">Cytoplasm</location>
    </subcellularLocation>
</comment>
<dbReference type="Pfam" id="PF01171">
    <property type="entry name" value="ATP_bind_3"/>
    <property type="match status" value="1"/>
</dbReference>
<evidence type="ECO:0000256" key="2">
    <source>
        <dbReference type="ARBA" id="ARBA00022490"/>
    </source>
</evidence>
<comment type="function">
    <text evidence="8">Ligates lysine onto the cytidine present at position 34 of the AUA codon-specific tRNA(Ile) that contains the anticodon CAU, in an ATP-dependent manner. Cytidine is converted to lysidine, thus changing the amino acid specificity of the tRNA from methionine to isoleucine.</text>
</comment>
<dbReference type="RefSeq" id="WP_126410816.1">
    <property type="nucleotide sequence ID" value="NZ_RXNT01000024.1"/>
</dbReference>
<dbReference type="EMBL" id="RXNT01000024">
    <property type="protein sequence ID" value="RTR26423.1"/>
    <property type="molecule type" value="Genomic_DNA"/>
</dbReference>
<comment type="caution">
    <text evidence="10">The sequence shown here is derived from an EMBL/GenBank/DDBJ whole genome shotgun (WGS) entry which is preliminary data.</text>
</comment>
<evidence type="ECO:0000256" key="7">
    <source>
        <dbReference type="ARBA" id="ARBA00048539"/>
    </source>
</evidence>
<evidence type="ECO:0000256" key="3">
    <source>
        <dbReference type="ARBA" id="ARBA00022598"/>
    </source>
</evidence>
<dbReference type="Pfam" id="PF11734">
    <property type="entry name" value="TilS_C"/>
    <property type="match status" value="1"/>
</dbReference>
<dbReference type="PANTHER" id="PTHR43033:SF1">
    <property type="entry name" value="TRNA(ILE)-LYSIDINE SYNTHASE-RELATED"/>
    <property type="match status" value="1"/>
</dbReference>
<dbReference type="Gene3D" id="3.40.50.620">
    <property type="entry name" value="HUPs"/>
    <property type="match status" value="1"/>
</dbReference>
<comment type="similarity">
    <text evidence="8">Belongs to the tRNA(Ile)-lysidine synthase family.</text>
</comment>
<keyword evidence="2 8" id="KW-0963">Cytoplasm</keyword>
<dbReference type="GO" id="GO:0032267">
    <property type="term" value="F:tRNA(Ile)-lysidine synthase activity"/>
    <property type="evidence" value="ECO:0007669"/>
    <property type="project" value="UniProtKB-EC"/>
</dbReference>
<dbReference type="NCBIfam" id="TIGR02432">
    <property type="entry name" value="lysidine_TilS_N"/>
    <property type="match status" value="1"/>
</dbReference>
<dbReference type="GO" id="GO:0005524">
    <property type="term" value="F:ATP binding"/>
    <property type="evidence" value="ECO:0007669"/>
    <property type="project" value="UniProtKB-UniRule"/>
</dbReference>
<keyword evidence="5 8" id="KW-0547">Nucleotide-binding</keyword>
<dbReference type="AlphaFoldDB" id="A0A3S0REG8"/>
<organism evidence="10 11">
    <name type="scientific">Bacillus yapensis</name>
    <dbReference type="NCBI Taxonomy" id="2492960"/>
    <lineage>
        <taxon>Bacteria</taxon>
        <taxon>Bacillati</taxon>
        <taxon>Bacillota</taxon>
        <taxon>Bacilli</taxon>
        <taxon>Bacillales</taxon>
        <taxon>Bacillaceae</taxon>
        <taxon>Bacillus</taxon>
    </lineage>
</organism>
<sequence>MLERKVEAFLKKRQFPINNIGILVGVSGGPDSLALLHFLWSQKGKWNVEIYAAHVDHMFRGKESEEEALFVQRFCEDRKIPFEMTQMNIPDYMEKTGLSSQVAARERRYEFFQQVMDKYNLSTLALGHHGDDQIETILMRLTRGSAGKARAGIPFSRIFHDRVLVRPFLCLNREEIEEYCLLHQLEPRRDPSNEKDVYSRNRFRKYILPFLRKENPQVHEQFQRLSEELESDEEFLVQLTEERLKSVITEKRDARISIDIEAFNLMPLPLQRRGIQLILNYLYKVRPASLSAIHIEKIFSILKSPHPSGTLDFPNGLKVVRSYQECSFQFHIQTNQTSYNLEMSKPGEVFLPNGDILMMEVLHGEEMRITSPAQILLYMEEDVLPLVIRTRKNGDRMTIKGMNGTKKLKNLFIDEKVPIHMRNGWPIVTDRNDQIIWVPGLKKSNLYSVRDYEVSQRIILLTYISNDLLGGTAKHEK</sequence>
<dbReference type="SUPFAM" id="SSF82829">
    <property type="entry name" value="MesJ substrate recognition domain-like"/>
    <property type="match status" value="1"/>
</dbReference>
<dbReference type="NCBIfam" id="TIGR02433">
    <property type="entry name" value="lysidine_TilS_C"/>
    <property type="match status" value="1"/>
</dbReference>
<evidence type="ECO:0000256" key="1">
    <source>
        <dbReference type="ARBA" id="ARBA00004496"/>
    </source>
</evidence>
<dbReference type="HAMAP" id="MF_01161">
    <property type="entry name" value="tRNA_Ile_lys_synt"/>
    <property type="match status" value="1"/>
</dbReference>
<evidence type="ECO:0000259" key="9">
    <source>
        <dbReference type="SMART" id="SM00977"/>
    </source>
</evidence>
<evidence type="ECO:0000256" key="5">
    <source>
        <dbReference type="ARBA" id="ARBA00022741"/>
    </source>
</evidence>
<evidence type="ECO:0000313" key="10">
    <source>
        <dbReference type="EMBL" id="RTR26423.1"/>
    </source>
</evidence>
<dbReference type="EC" id="6.3.4.19" evidence="8"/>
<feature type="binding site" evidence="8">
    <location>
        <begin position="27"/>
        <end position="32"/>
    </location>
    <ligand>
        <name>ATP</name>
        <dbReference type="ChEBI" id="CHEBI:30616"/>
    </ligand>
</feature>